<proteinExistence type="predicted"/>
<accession>A0A180FYW3</accession>
<keyword evidence="4" id="KW-1185">Reference proteome</keyword>
<gene>
    <name evidence="2" type="ORF">PTTG_30397</name>
</gene>
<dbReference type="Proteomes" id="UP000005240">
    <property type="component" value="Unassembled WGS sequence"/>
</dbReference>
<evidence type="ECO:0000313" key="2">
    <source>
        <dbReference type="EMBL" id="OAV85605.1"/>
    </source>
</evidence>
<feature type="compositionally biased region" description="Basic and acidic residues" evidence="1">
    <location>
        <begin position="9"/>
        <end position="24"/>
    </location>
</feature>
<dbReference type="EMBL" id="ADAS02003393">
    <property type="protein sequence ID" value="OAV85605.1"/>
    <property type="molecule type" value="Genomic_DNA"/>
</dbReference>
<feature type="region of interest" description="Disordered" evidence="1">
    <location>
        <begin position="1"/>
        <end position="31"/>
    </location>
</feature>
<reference evidence="2" key="2">
    <citation type="submission" date="2016-05" db="EMBL/GenBank/DDBJ databases">
        <title>Comparative analysis highlights variable genome content of wheat rusts and divergence of the mating loci.</title>
        <authorList>
            <person name="Cuomo C.A."/>
            <person name="Bakkeren G."/>
            <person name="Szabo L."/>
            <person name="Khalil H."/>
            <person name="Joly D."/>
            <person name="Goldberg J."/>
            <person name="Young S."/>
            <person name="Zeng Q."/>
            <person name="Fellers J."/>
        </authorList>
    </citation>
    <scope>NUCLEOTIDE SEQUENCE [LARGE SCALE GENOMIC DNA]</scope>
    <source>
        <strain evidence="2">1-1 BBBD Race 1</strain>
    </source>
</reference>
<reference evidence="3 4" key="3">
    <citation type="journal article" date="2017" name="G3 (Bethesda)">
        <title>Comparative analysis highlights variable genome content of wheat rusts and divergence of the mating loci.</title>
        <authorList>
            <person name="Cuomo C.A."/>
            <person name="Bakkeren G."/>
            <person name="Khalil H.B."/>
            <person name="Panwar V."/>
            <person name="Joly D."/>
            <person name="Linning R."/>
            <person name="Sakthikumar S."/>
            <person name="Song X."/>
            <person name="Adiconis X."/>
            <person name="Fan L."/>
            <person name="Goldberg J.M."/>
            <person name="Levin J.Z."/>
            <person name="Young S."/>
            <person name="Zeng Q."/>
            <person name="Anikster Y."/>
            <person name="Bruce M."/>
            <person name="Wang M."/>
            <person name="Yin C."/>
            <person name="McCallum B."/>
            <person name="Szabo L.J."/>
            <person name="Hulbert S."/>
            <person name="Chen X."/>
            <person name="Fellers J.P."/>
        </authorList>
    </citation>
    <scope>NUCLEOTIDE SEQUENCE</scope>
    <source>
        <strain evidence="4">Isolate 1-1 / race 1 (BBBD)</strain>
        <strain evidence="3">isolate 1-1 / race 1 (BBBD)</strain>
    </source>
</reference>
<name>A0A180FYW3_PUCT1</name>
<reference evidence="3" key="4">
    <citation type="submission" date="2025-05" db="UniProtKB">
        <authorList>
            <consortium name="EnsemblFungi"/>
        </authorList>
    </citation>
    <scope>IDENTIFICATION</scope>
    <source>
        <strain evidence="3">isolate 1-1 / race 1 (BBBD)</strain>
    </source>
</reference>
<protein>
    <submittedName>
        <fullName evidence="2 3">Uncharacterized protein</fullName>
    </submittedName>
</protein>
<dbReference type="EnsemblFungi" id="PTTG_30397-t43_1">
    <property type="protein sequence ID" value="PTTG_30397-t43_1-p1"/>
    <property type="gene ID" value="PTTG_30397"/>
</dbReference>
<sequence length="77" mass="8866">MNIGKVTHSPKEKPLALPGEEAKDVPPNPVNGRYYTVEELEGMTEPQRQWIIHHQKEMEDAGEDLIDYEDDSVVKEY</sequence>
<reference evidence="2" key="1">
    <citation type="submission" date="2009-11" db="EMBL/GenBank/DDBJ databases">
        <authorList>
            <consortium name="The Broad Institute Genome Sequencing Platform"/>
            <person name="Ward D."/>
            <person name="Feldgarden M."/>
            <person name="Earl A."/>
            <person name="Young S.K."/>
            <person name="Zeng Q."/>
            <person name="Koehrsen M."/>
            <person name="Alvarado L."/>
            <person name="Berlin A."/>
            <person name="Bochicchio J."/>
            <person name="Borenstein D."/>
            <person name="Chapman S.B."/>
            <person name="Chen Z."/>
            <person name="Engels R."/>
            <person name="Freedman E."/>
            <person name="Gellesch M."/>
            <person name="Goldberg J."/>
            <person name="Griggs A."/>
            <person name="Gujja S."/>
            <person name="Heilman E."/>
            <person name="Heiman D."/>
            <person name="Hepburn T."/>
            <person name="Howarth C."/>
            <person name="Jen D."/>
            <person name="Larson L."/>
            <person name="Lewis B."/>
            <person name="Mehta T."/>
            <person name="Park D."/>
            <person name="Pearson M."/>
            <person name="Roberts A."/>
            <person name="Saif S."/>
            <person name="Shea T."/>
            <person name="Shenoy N."/>
            <person name="Sisk P."/>
            <person name="Stolte C."/>
            <person name="Sykes S."/>
            <person name="Thomson T."/>
            <person name="Walk T."/>
            <person name="White J."/>
            <person name="Yandava C."/>
            <person name="Izard J."/>
            <person name="Baranova O.V."/>
            <person name="Blanton J.M."/>
            <person name="Tanner A.C."/>
            <person name="Dewhirst F.E."/>
            <person name="Haas B."/>
            <person name="Nusbaum C."/>
            <person name="Birren B."/>
        </authorList>
    </citation>
    <scope>NUCLEOTIDE SEQUENCE [LARGE SCALE GENOMIC DNA]</scope>
    <source>
        <strain evidence="2">1-1 BBBD Race 1</strain>
    </source>
</reference>
<dbReference type="VEuPathDB" id="FungiDB:PTTG_30397"/>
<evidence type="ECO:0000313" key="4">
    <source>
        <dbReference type="Proteomes" id="UP000005240"/>
    </source>
</evidence>
<evidence type="ECO:0000313" key="3">
    <source>
        <dbReference type="EnsemblFungi" id="PTTG_30397-t43_1-p1"/>
    </source>
</evidence>
<evidence type="ECO:0000256" key="1">
    <source>
        <dbReference type="SAM" id="MobiDB-lite"/>
    </source>
</evidence>
<organism evidence="2">
    <name type="scientific">Puccinia triticina (isolate 1-1 / race 1 (BBBD))</name>
    <name type="common">Brown leaf rust fungus</name>
    <dbReference type="NCBI Taxonomy" id="630390"/>
    <lineage>
        <taxon>Eukaryota</taxon>
        <taxon>Fungi</taxon>
        <taxon>Dikarya</taxon>
        <taxon>Basidiomycota</taxon>
        <taxon>Pucciniomycotina</taxon>
        <taxon>Pucciniomycetes</taxon>
        <taxon>Pucciniales</taxon>
        <taxon>Pucciniaceae</taxon>
        <taxon>Puccinia</taxon>
    </lineage>
</organism>
<dbReference type="AlphaFoldDB" id="A0A180FYW3"/>